<gene>
    <name evidence="7" type="ORF">Plo01_43210</name>
</gene>
<dbReference type="Proteomes" id="UP000616724">
    <property type="component" value="Unassembled WGS sequence"/>
</dbReference>
<feature type="region of interest" description="Disordered" evidence="6">
    <location>
        <begin position="358"/>
        <end position="377"/>
    </location>
</feature>
<evidence type="ECO:0000256" key="2">
    <source>
        <dbReference type="ARBA" id="ARBA00010961"/>
    </source>
</evidence>
<dbReference type="GO" id="GO:0003677">
    <property type="term" value="F:DNA binding"/>
    <property type="evidence" value="ECO:0007669"/>
    <property type="project" value="UniProtKB-KW"/>
</dbReference>
<feature type="compositionally biased region" description="Basic and acidic residues" evidence="6">
    <location>
        <begin position="71"/>
        <end position="82"/>
    </location>
</feature>
<dbReference type="InterPro" id="IPR001207">
    <property type="entry name" value="Transposase_mutator"/>
</dbReference>
<evidence type="ECO:0000256" key="4">
    <source>
        <dbReference type="ARBA" id="ARBA00023125"/>
    </source>
</evidence>
<evidence type="ECO:0000256" key="1">
    <source>
        <dbReference type="ARBA" id="ARBA00002190"/>
    </source>
</evidence>
<comment type="function">
    <text evidence="1">Required for the transposition of the insertion element.</text>
</comment>
<dbReference type="AlphaFoldDB" id="A0A8J3RQ69"/>
<comment type="caution">
    <text evidence="7">The sequence shown here is derived from an EMBL/GenBank/DDBJ whole genome shotgun (WGS) entry which is preliminary data.</text>
</comment>
<evidence type="ECO:0000313" key="7">
    <source>
        <dbReference type="EMBL" id="GIH77892.1"/>
    </source>
</evidence>
<sequence>MSTVIQASTEIDLEDAAVARNKPEDSTGRQLVARLVDQARAEGIELVGENGLLGRLTKLVLESALEGEITDHLGHDKHERSGNETGNTRNGSRSKTVLTDVGPVELSVPRDRDGSFEPKIVRKRQPRLSGVDEMVISLAAKGLSTGEISAHLAEVYGAEVSKQTISTITDKVLEGMAEWQNRPLNAVYPVIFVDAIHVKIRDGQVANRPIYVALAVTVDGERDILGLWAGDGGEGAKFWLHVLTEIKNRGVGDALMVVCDGLKGLSQAIESVWPQAVVQTCVVHLLRASFRYAARQHWDAIARALRPVYTAPTEAAALERFMEFAELWGGRYPAIVKLWEDAWAEFVPLPQLRCRDPPGDLLDQRHRGGQGPWPFPERAGRAQVRLHGDHESGSDRQGPQALGHPLEGRAERLRHHLRRPPDPDQPITNQDRDTPLSRHTQAYGGYIFWRTPRVRYVSL</sequence>
<dbReference type="PROSITE" id="PS01007">
    <property type="entry name" value="TRANSPOSASE_MUTATOR"/>
    <property type="match status" value="1"/>
</dbReference>
<evidence type="ECO:0000256" key="6">
    <source>
        <dbReference type="SAM" id="MobiDB-lite"/>
    </source>
</evidence>
<protein>
    <recommendedName>
        <fullName evidence="9">Transposase</fullName>
    </recommendedName>
</protein>
<evidence type="ECO:0000256" key="3">
    <source>
        <dbReference type="ARBA" id="ARBA00022578"/>
    </source>
</evidence>
<feature type="region of interest" description="Disordered" evidence="6">
    <location>
        <begin position="416"/>
        <end position="439"/>
    </location>
</feature>
<dbReference type="PANTHER" id="PTHR33217">
    <property type="entry name" value="TRANSPOSASE FOR INSERTION SEQUENCE ELEMENT IS1081"/>
    <property type="match status" value="1"/>
</dbReference>
<proteinExistence type="inferred from homology"/>
<dbReference type="GO" id="GO:0006313">
    <property type="term" value="P:DNA transposition"/>
    <property type="evidence" value="ECO:0007669"/>
    <property type="project" value="InterPro"/>
</dbReference>
<keyword evidence="4" id="KW-0238">DNA-binding</keyword>
<dbReference type="NCBIfam" id="NF033543">
    <property type="entry name" value="transpos_IS256"/>
    <property type="match status" value="1"/>
</dbReference>
<keyword evidence="5" id="KW-0233">DNA recombination</keyword>
<dbReference type="PANTHER" id="PTHR33217:SF8">
    <property type="entry name" value="MUTATOR FAMILY TRANSPOSASE"/>
    <property type="match status" value="1"/>
</dbReference>
<keyword evidence="8" id="KW-1185">Reference proteome</keyword>
<evidence type="ECO:0008006" key="9">
    <source>
        <dbReference type="Google" id="ProtNLM"/>
    </source>
</evidence>
<evidence type="ECO:0000313" key="8">
    <source>
        <dbReference type="Proteomes" id="UP000616724"/>
    </source>
</evidence>
<keyword evidence="3" id="KW-0815">Transposition</keyword>
<dbReference type="GO" id="GO:0004803">
    <property type="term" value="F:transposase activity"/>
    <property type="evidence" value="ECO:0007669"/>
    <property type="project" value="InterPro"/>
</dbReference>
<feature type="region of interest" description="Disordered" evidence="6">
    <location>
        <begin position="71"/>
        <end position="97"/>
    </location>
</feature>
<evidence type="ECO:0000256" key="5">
    <source>
        <dbReference type="ARBA" id="ARBA00023172"/>
    </source>
</evidence>
<comment type="similarity">
    <text evidence="2">Belongs to the transposase mutator family.</text>
</comment>
<accession>A0A8J3RQ69</accession>
<organism evidence="7 8">
    <name type="scientific">Planobispora longispora</name>
    <dbReference type="NCBI Taxonomy" id="28887"/>
    <lineage>
        <taxon>Bacteria</taxon>
        <taxon>Bacillati</taxon>
        <taxon>Actinomycetota</taxon>
        <taxon>Actinomycetes</taxon>
        <taxon>Streptosporangiales</taxon>
        <taxon>Streptosporangiaceae</taxon>
        <taxon>Planobispora</taxon>
    </lineage>
</organism>
<dbReference type="Pfam" id="PF00872">
    <property type="entry name" value="Transposase_mut"/>
    <property type="match status" value="1"/>
</dbReference>
<reference evidence="7 8" key="1">
    <citation type="submission" date="2021-01" db="EMBL/GenBank/DDBJ databases">
        <title>Whole genome shotgun sequence of Planobispora longispora NBRC 13918.</title>
        <authorList>
            <person name="Komaki H."/>
            <person name="Tamura T."/>
        </authorList>
    </citation>
    <scope>NUCLEOTIDE SEQUENCE [LARGE SCALE GENOMIC DNA]</scope>
    <source>
        <strain evidence="7 8">NBRC 13918</strain>
    </source>
</reference>
<feature type="compositionally biased region" description="Polar residues" evidence="6">
    <location>
        <begin position="83"/>
        <end position="97"/>
    </location>
</feature>
<name>A0A8J3RQ69_9ACTN</name>
<dbReference type="EMBL" id="BOOH01000036">
    <property type="protein sequence ID" value="GIH77892.1"/>
    <property type="molecule type" value="Genomic_DNA"/>
</dbReference>